<gene>
    <name evidence="6" type="ORF">S40285_04290</name>
</gene>
<evidence type="ECO:0000256" key="3">
    <source>
        <dbReference type="ARBA" id="ARBA00023128"/>
    </source>
</evidence>
<feature type="non-terminal residue" evidence="6">
    <location>
        <position position="1"/>
    </location>
</feature>
<evidence type="ECO:0000313" key="6">
    <source>
        <dbReference type="EMBL" id="KFA66096.1"/>
    </source>
</evidence>
<organism evidence="6 7">
    <name type="scientific">Stachybotrys chlorohalonatus (strain IBT 40285)</name>
    <dbReference type="NCBI Taxonomy" id="1283841"/>
    <lineage>
        <taxon>Eukaryota</taxon>
        <taxon>Fungi</taxon>
        <taxon>Dikarya</taxon>
        <taxon>Ascomycota</taxon>
        <taxon>Pezizomycotina</taxon>
        <taxon>Sordariomycetes</taxon>
        <taxon>Hypocreomycetidae</taxon>
        <taxon>Hypocreales</taxon>
        <taxon>Stachybotryaceae</taxon>
        <taxon>Stachybotrys</taxon>
    </lineage>
</organism>
<feature type="domain" description="NADH:ubiquinone oxidoreductase intermediate-associated protein 30" evidence="5">
    <location>
        <begin position="135"/>
        <end position="321"/>
    </location>
</feature>
<dbReference type="EMBL" id="KL660496">
    <property type="protein sequence ID" value="KFA66096.1"/>
    <property type="molecule type" value="Genomic_DNA"/>
</dbReference>
<dbReference type="PANTHER" id="PTHR13194">
    <property type="entry name" value="COMPLEX I INTERMEDIATE-ASSOCIATED PROTEIN 30"/>
    <property type="match status" value="1"/>
</dbReference>
<evidence type="ECO:0000256" key="1">
    <source>
        <dbReference type="ARBA" id="ARBA00004173"/>
    </source>
</evidence>
<dbReference type="HOGENOM" id="CLU_059028_1_2_1"/>
<dbReference type="GO" id="GO:0010257">
    <property type="term" value="P:NADH dehydrogenase complex assembly"/>
    <property type="evidence" value="ECO:0007669"/>
    <property type="project" value="TreeGrafter"/>
</dbReference>
<dbReference type="InterPro" id="IPR013857">
    <property type="entry name" value="NADH-UbQ_OxRdtase-assoc_prot30"/>
</dbReference>
<dbReference type="OrthoDB" id="42561at2759"/>
<protein>
    <recommendedName>
        <fullName evidence="5">NADH:ubiquinone oxidoreductase intermediate-associated protein 30 domain-containing protein</fullName>
    </recommendedName>
</protein>
<dbReference type="InterPro" id="IPR008979">
    <property type="entry name" value="Galactose-bd-like_sf"/>
</dbReference>
<dbReference type="OMA" id="RIHKIWA"/>
<dbReference type="STRING" id="1283841.A0A084QQ61"/>
<comment type="subcellular location">
    <subcellularLocation>
        <location evidence="1">Mitochondrion</location>
    </subcellularLocation>
</comment>
<keyword evidence="7" id="KW-1185">Reference proteome</keyword>
<name>A0A084QQ61_STAC4</name>
<keyword evidence="4" id="KW-0143">Chaperone</keyword>
<dbReference type="AlphaFoldDB" id="A0A084QQ61"/>
<dbReference type="InterPro" id="IPR039131">
    <property type="entry name" value="NDUFAF1"/>
</dbReference>
<proteinExistence type="inferred from homology"/>
<evidence type="ECO:0000256" key="2">
    <source>
        <dbReference type="ARBA" id="ARBA00007884"/>
    </source>
</evidence>
<evidence type="ECO:0000313" key="7">
    <source>
        <dbReference type="Proteomes" id="UP000028524"/>
    </source>
</evidence>
<accession>A0A084QQ61</accession>
<evidence type="ECO:0000256" key="4">
    <source>
        <dbReference type="ARBA" id="ARBA00023186"/>
    </source>
</evidence>
<dbReference type="Pfam" id="PF08547">
    <property type="entry name" value="CIA30"/>
    <property type="match status" value="1"/>
</dbReference>
<dbReference type="GO" id="GO:0005739">
    <property type="term" value="C:mitochondrion"/>
    <property type="evidence" value="ECO:0007669"/>
    <property type="project" value="UniProtKB-SubCell"/>
</dbReference>
<evidence type="ECO:0000259" key="5">
    <source>
        <dbReference type="Pfam" id="PF08547"/>
    </source>
</evidence>
<reference evidence="6 7" key="1">
    <citation type="journal article" date="2014" name="BMC Genomics">
        <title>Comparative genome sequencing reveals chemotype-specific gene clusters in the toxigenic black mold Stachybotrys.</title>
        <authorList>
            <person name="Semeiks J."/>
            <person name="Borek D."/>
            <person name="Otwinowski Z."/>
            <person name="Grishin N.V."/>
        </authorList>
    </citation>
    <scope>NUCLEOTIDE SEQUENCE [LARGE SCALE GENOMIC DNA]</scope>
    <source>
        <strain evidence="6 7">IBT 40285</strain>
    </source>
</reference>
<dbReference type="SUPFAM" id="SSF49785">
    <property type="entry name" value="Galactose-binding domain-like"/>
    <property type="match status" value="1"/>
</dbReference>
<dbReference type="Proteomes" id="UP000028524">
    <property type="component" value="Unassembled WGS sequence"/>
</dbReference>
<dbReference type="InParanoid" id="A0A084QQ61"/>
<dbReference type="GO" id="GO:0051082">
    <property type="term" value="F:unfolded protein binding"/>
    <property type="evidence" value="ECO:0007669"/>
    <property type="project" value="TreeGrafter"/>
</dbReference>
<keyword evidence="3" id="KW-0496">Mitochondrion</keyword>
<comment type="similarity">
    <text evidence="2">Belongs to the CIA30 family.</text>
</comment>
<dbReference type="GO" id="GO:0006120">
    <property type="term" value="P:mitochondrial electron transport, NADH to ubiquinone"/>
    <property type="evidence" value="ECO:0007669"/>
    <property type="project" value="TreeGrafter"/>
</dbReference>
<dbReference type="PANTHER" id="PTHR13194:SF18">
    <property type="entry name" value="COMPLEX I INTERMEDIATE-ASSOCIATED PROTEIN 30, MITOCHONDRIAL"/>
    <property type="match status" value="1"/>
</dbReference>
<sequence>DDPQYFRPEHLALNLEWTLPGTNRYGLRTSRSRYPTIADDPTYQFSVDISLQAPLPLLPGIIRLVSECAEFSPEPIGSTAPPPPPTDSSIPTMRAAQPLFAKSFFSRSVDELKRRSGIAWNLEAIKGAATPRPLYDFTSQDAVRECIVMGDTLIGGSSKSNFDFISPAAQTTPSPPSKSALPTSYARFHGSISTKLPENLPKVKRSGYAGFRTPDQPPTIFGDSIWDIDPYVYLALRIKSDGRSYFINVQTEGIEPSDLHQHRLFAQRPGQWETILVRWNDFVRTNYGFVIEPQTELLRHKVKSVGIGLTDRLEGPFELCIERVWATNDINEGDAVLKDGESGLKNKKGQSIQW</sequence>